<organism evidence="1 2">
    <name type="scientific">Monoraphidium neglectum</name>
    <dbReference type="NCBI Taxonomy" id="145388"/>
    <lineage>
        <taxon>Eukaryota</taxon>
        <taxon>Viridiplantae</taxon>
        <taxon>Chlorophyta</taxon>
        <taxon>core chlorophytes</taxon>
        <taxon>Chlorophyceae</taxon>
        <taxon>CS clade</taxon>
        <taxon>Sphaeropleales</taxon>
        <taxon>Selenastraceae</taxon>
        <taxon>Monoraphidium</taxon>
    </lineage>
</organism>
<dbReference type="OrthoDB" id="10553977at2759"/>
<gene>
    <name evidence="1" type="ORF">MNEG_16431</name>
</gene>
<reference evidence="1 2" key="1">
    <citation type="journal article" date="2013" name="BMC Genomics">
        <title>Reconstruction of the lipid metabolism for the microalga Monoraphidium neglectum from its genome sequence reveals characteristics suitable for biofuel production.</title>
        <authorList>
            <person name="Bogen C."/>
            <person name="Al-Dilaimi A."/>
            <person name="Albersmeier A."/>
            <person name="Wichmann J."/>
            <person name="Grundmann M."/>
            <person name="Rupp O."/>
            <person name="Lauersen K.J."/>
            <person name="Blifernez-Klassen O."/>
            <person name="Kalinowski J."/>
            <person name="Goesmann A."/>
            <person name="Mussgnug J.H."/>
            <person name="Kruse O."/>
        </authorList>
    </citation>
    <scope>NUCLEOTIDE SEQUENCE [LARGE SCALE GENOMIC DNA]</scope>
    <source>
        <strain evidence="1 2">SAG 48.87</strain>
    </source>
</reference>
<dbReference type="KEGG" id="mng:MNEG_16431"/>
<dbReference type="Proteomes" id="UP000054498">
    <property type="component" value="Unassembled WGS sequence"/>
</dbReference>
<dbReference type="RefSeq" id="XP_013890553.1">
    <property type="nucleotide sequence ID" value="XM_014035099.1"/>
</dbReference>
<sequence>MPRMSSSSMHASTPVLVITPSTLPPEEMEYYRGLQEQDEAAADQLPEWLQPRDAREKARIKWLVSCGP</sequence>
<evidence type="ECO:0000313" key="2">
    <source>
        <dbReference type="Proteomes" id="UP000054498"/>
    </source>
</evidence>
<protein>
    <submittedName>
        <fullName evidence="1">Uncharacterized protein</fullName>
    </submittedName>
</protein>
<dbReference type="GeneID" id="25734190"/>
<evidence type="ECO:0000313" key="1">
    <source>
        <dbReference type="EMBL" id="KIY91533.1"/>
    </source>
</evidence>
<dbReference type="AlphaFoldDB" id="A0A0D2K5T5"/>
<dbReference type="EMBL" id="KK106566">
    <property type="protein sequence ID" value="KIY91533.1"/>
    <property type="molecule type" value="Genomic_DNA"/>
</dbReference>
<keyword evidence="2" id="KW-1185">Reference proteome</keyword>
<name>A0A0D2K5T5_9CHLO</name>
<accession>A0A0D2K5T5</accession>
<proteinExistence type="predicted"/>